<feature type="transmembrane region" description="Helical" evidence="1">
    <location>
        <begin position="85"/>
        <end position="108"/>
    </location>
</feature>
<dbReference type="Proteomes" id="UP000674938">
    <property type="component" value="Unassembled WGS sequence"/>
</dbReference>
<keyword evidence="2" id="KW-0732">Signal</keyword>
<keyword evidence="1" id="KW-0812">Transmembrane</keyword>
<evidence type="ECO:0000313" key="3">
    <source>
        <dbReference type="EMBL" id="MBP1042452.1"/>
    </source>
</evidence>
<evidence type="ECO:0000256" key="1">
    <source>
        <dbReference type="SAM" id="Phobius"/>
    </source>
</evidence>
<organism evidence="3 4">
    <name type="scientific">Vagococcus allomyrinae</name>
    <dbReference type="NCBI Taxonomy" id="2794353"/>
    <lineage>
        <taxon>Bacteria</taxon>
        <taxon>Bacillati</taxon>
        <taxon>Bacillota</taxon>
        <taxon>Bacilli</taxon>
        <taxon>Lactobacillales</taxon>
        <taxon>Enterococcaceae</taxon>
        <taxon>Vagococcus</taxon>
    </lineage>
</organism>
<sequence length="114" mass="12518">MKTCIKWLSGMILLLSVYLMVPISAMADNTSVDKPTDVGVGFEKDQTTLSSGESVPDVPKQPDEVIIPKYNSKSLPQLGKFVEPMAIVLLGLLIWIAVLSIIALNRYLRKEGEV</sequence>
<dbReference type="AlphaFoldDB" id="A0A940PD97"/>
<dbReference type="RefSeq" id="WP_209529647.1">
    <property type="nucleotide sequence ID" value="NZ_JAEEGA010000010.1"/>
</dbReference>
<name>A0A940PD97_9ENTE</name>
<evidence type="ECO:0000256" key="2">
    <source>
        <dbReference type="SAM" id="SignalP"/>
    </source>
</evidence>
<keyword evidence="1" id="KW-1133">Transmembrane helix</keyword>
<keyword evidence="1" id="KW-0472">Membrane</keyword>
<protein>
    <recommendedName>
        <fullName evidence="5">LPXTG cell wall anchor domain-containing protein</fullName>
    </recommendedName>
</protein>
<evidence type="ECO:0000313" key="4">
    <source>
        <dbReference type="Proteomes" id="UP000674938"/>
    </source>
</evidence>
<keyword evidence="4" id="KW-1185">Reference proteome</keyword>
<comment type="caution">
    <text evidence="3">The sequence shown here is derived from an EMBL/GenBank/DDBJ whole genome shotgun (WGS) entry which is preliminary data.</text>
</comment>
<feature type="signal peptide" evidence="2">
    <location>
        <begin position="1"/>
        <end position="27"/>
    </location>
</feature>
<evidence type="ECO:0008006" key="5">
    <source>
        <dbReference type="Google" id="ProtNLM"/>
    </source>
</evidence>
<accession>A0A940PD97</accession>
<feature type="chain" id="PRO_5037344014" description="LPXTG cell wall anchor domain-containing protein" evidence="2">
    <location>
        <begin position="28"/>
        <end position="114"/>
    </location>
</feature>
<reference evidence="3" key="1">
    <citation type="submission" date="2020-12" db="EMBL/GenBank/DDBJ databases">
        <title>Vagococcus allomyrinae sp. nov. and Enterococcus lavae sp. nov., isolated from the larvae of Allomyrina dichotoma.</title>
        <authorList>
            <person name="Lee S.D."/>
        </authorList>
    </citation>
    <scope>NUCLEOTIDE SEQUENCE</scope>
    <source>
        <strain evidence="3">BWB3-3</strain>
    </source>
</reference>
<dbReference type="EMBL" id="JAEEGA010000010">
    <property type="protein sequence ID" value="MBP1042452.1"/>
    <property type="molecule type" value="Genomic_DNA"/>
</dbReference>
<gene>
    <name evidence="3" type="ORF">I6N95_15645</name>
</gene>
<proteinExistence type="predicted"/>